<dbReference type="STRING" id="1287681.M7TSH5"/>
<keyword evidence="3 9" id="KW-0812">Transmembrane</keyword>
<evidence type="ECO:0000256" key="7">
    <source>
        <dbReference type="ARBA" id="ARBA00023128"/>
    </source>
</evidence>
<keyword evidence="7" id="KW-0496">Mitochondrion</keyword>
<dbReference type="OrthoDB" id="2148490at2759"/>
<dbReference type="PANTHER" id="PTHR12428:SF66">
    <property type="entry name" value="MITOCHONDRIAL INNER MEMBRANE PROTEIN OXA1L"/>
    <property type="match status" value="1"/>
</dbReference>
<feature type="compositionally biased region" description="Basic and acidic residues" evidence="10">
    <location>
        <begin position="356"/>
        <end position="388"/>
    </location>
</feature>
<dbReference type="KEGG" id="ela:UCREL1_22"/>
<keyword evidence="8 11" id="KW-0472">Membrane</keyword>
<keyword evidence="6 11" id="KW-1133">Transmembrane helix</keyword>
<dbReference type="PANTHER" id="PTHR12428">
    <property type="entry name" value="OXA1"/>
    <property type="match status" value="1"/>
</dbReference>
<dbReference type="eggNOG" id="KOG1239">
    <property type="taxonomic scope" value="Eukaryota"/>
</dbReference>
<proteinExistence type="inferred from homology"/>
<evidence type="ECO:0000256" key="1">
    <source>
        <dbReference type="ARBA" id="ARBA00004448"/>
    </source>
</evidence>
<dbReference type="InterPro" id="IPR028055">
    <property type="entry name" value="YidC/Oxa/ALB_C"/>
</dbReference>
<dbReference type="GO" id="GO:0032977">
    <property type="term" value="F:membrane insertase activity"/>
    <property type="evidence" value="ECO:0007669"/>
    <property type="project" value="InterPro"/>
</dbReference>
<comment type="subcellular location">
    <subcellularLocation>
        <location evidence="9">Membrane</location>
        <topology evidence="9">Multi-pass membrane protein</topology>
    </subcellularLocation>
    <subcellularLocation>
        <location evidence="1">Mitochondrion inner membrane</location>
        <topology evidence="1">Multi-pass membrane protein</topology>
    </subcellularLocation>
</comment>
<comment type="similarity">
    <text evidence="2 9">Belongs to the OXA1/ALB3/YidC family.</text>
</comment>
<dbReference type="CDD" id="cd20069">
    <property type="entry name" value="5TM_Oxa1-like"/>
    <property type="match status" value="1"/>
</dbReference>
<feature type="transmembrane region" description="Helical" evidence="11">
    <location>
        <begin position="222"/>
        <end position="238"/>
    </location>
</feature>
<sequence length="397" mass="45185">MAFRLEEPFRRNPHRICGNNSISSTFRTRSRRPDDPFSSFSRYSLNLLHLYHNLDFTSILDIPEQIGYLKSLGLDFGWGPTASCEWLLEHIYVYTGLPWWGTLLAVAALYRAVMFVPTLKATRSSALLQAAQKNPEYQQAAEDFKMAAYRTRDQPAMMQARQRMKAVTSKAGINYWWMPVPFLTVPFSFGMFRLMRGMSALPVPSLETGGFAWFTDLTIHDPFYILPIANVVMGVLMFKQNQKANLNQNPTQAAMMKSMMYIFPPVIFLSTAWIPAGLQWFFICLTATTVVQTTATLNPAIRRWAQMPALPSSSSPRGITYQAPNLRPGGGEEGKDGDGGIVKNITKGVRQSLGQDDQKKAWEKAQDYEARRAAEEKEKAWRRMEDARRRRSQKKNP</sequence>
<keyword evidence="4" id="KW-0999">Mitochondrion inner membrane</keyword>
<dbReference type="InterPro" id="IPR001708">
    <property type="entry name" value="YidC/ALB3/OXA1/COX18"/>
</dbReference>
<protein>
    <submittedName>
        <fullName evidence="13">Putative mitochondrial export translocase oxa1 protein</fullName>
    </submittedName>
</protein>
<dbReference type="HOGENOM" id="CLU_694508_0_0_1"/>
<evidence type="ECO:0000256" key="6">
    <source>
        <dbReference type="ARBA" id="ARBA00022989"/>
    </source>
</evidence>
<organism evidence="13 14">
    <name type="scientific">Eutypa lata (strain UCR-EL1)</name>
    <name type="common">Grapevine dieback disease fungus</name>
    <name type="synonym">Eutypa armeniacae</name>
    <dbReference type="NCBI Taxonomy" id="1287681"/>
    <lineage>
        <taxon>Eukaryota</taxon>
        <taxon>Fungi</taxon>
        <taxon>Dikarya</taxon>
        <taxon>Ascomycota</taxon>
        <taxon>Pezizomycotina</taxon>
        <taxon>Sordariomycetes</taxon>
        <taxon>Xylariomycetidae</taxon>
        <taxon>Xylariales</taxon>
        <taxon>Diatrypaceae</taxon>
        <taxon>Eutypa</taxon>
    </lineage>
</organism>
<keyword evidence="14" id="KW-1185">Reference proteome</keyword>
<evidence type="ECO:0000256" key="9">
    <source>
        <dbReference type="RuleBase" id="RU003945"/>
    </source>
</evidence>
<feature type="region of interest" description="Disordered" evidence="10">
    <location>
        <begin position="348"/>
        <end position="397"/>
    </location>
</feature>
<reference evidence="14" key="1">
    <citation type="journal article" date="2013" name="Genome Announc.">
        <title>Draft genome sequence of the grapevine dieback fungus Eutypa lata UCR-EL1.</title>
        <authorList>
            <person name="Blanco-Ulate B."/>
            <person name="Rolshausen P.E."/>
            <person name="Cantu D."/>
        </authorList>
    </citation>
    <scope>NUCLEOTIDE SEQUENCE [LARGE SCALE GENOMIC DNA]</scope>
    <source>
        <strain evidence="14">UCR-EL1</strain>
    </source>
</reference>
<feature type="transmembrane region" description="Helical" evidence="11">
    <location>
        <begin position="173"/>
        <end position="195"/>
    </location>
</feature>
<evidence type="ECO:0000256" key="3">
    <source>
        <dbReference type="ARBA" id="ARBA00022692"/>
    </source>
</evidence>
<evidence type="ECO:0000313" key="14">
    <source>
        <dbReference type="Proteomes" id="UP000012174"/>
    </source>
</evidence>
<evidence type="ECO:0000256" key="8">
    <source>
        <dbReference type="ARBA" id="ARBA00023136"/>
    </source>
</evidence>
<dbReference type="GO" id="GO:0005743">
    <property type="term" value="C:mitochondrial inner membrane"/>
    <property type="evidence" value="ECO:0007669"/>
    <property type="project" value="UniProtKB-SubCell"/>
</dbReference>
<evidence type="ECO:0000259" key="12">
    <source>
        <dbReference type="Pfam" id="PF02096"/>
    </source>
</evidence>
<accession>M7TSH5</accession>
<keyword evidence="5" id="KW-0809">Transit peptide</keyword>
<dbReference type="GO" id="GO:0032979">
    <property type="term" value="P:protein insertion into mitochondrial inner membrane from matrix"/>
    <property type="evidence" value="ECO:0007669"/>
    <property type="project" value="TreeGrafter"/>
</dbReference>
<dbReference type="OMA" id="NYPIESM"/>
<feature type="transmembrane region" description="Helical" evidence="11">
    <location>
        <begin position="91"/>
        <end position="113"/>
    </location>
</feature>
<dbReference type="AlphaFoldDB" id="M7TSH5"/>
<dbReference type="Pfam" id="PF02096">
    <property type="entry name" value="60KD_IMP"/>
    <property type="match status" value="1"/>
</dbReference>
<name>M7TSH5_EUTLA</name>
<dbReference type="EMBL" id="KB705353">
    <property type="protein sequence ID" value="EMR72921.1"/>
    <property type="molecule type" value="Genomic_DNA"/>
</dbReference>
<dbReference type="Proteomes" id="UP000012174">
    <property type="component" value="Unassembled WGS sequence"/>
</dbReference>
<evidence type="ECO:0000256" key="2">
    <source>
        <dbReference type="ARBA" id="ARBA00009877"/>
    </source>
</evidence>
<evidence type="ECO:0000256" key="5">
    <source>
        <dbReference type="ARBA" id="ARBA00022946"/>
    </source>
</evidence>
<evidence type="ECO:0000256" key="10">
    <source>
        <dbReference type="SAM" id="MobiDB-lite"/>
    </source>
</evidence>
<evidence type="ECO:0000256" key="4">
    <source>
        <dbReference type="ARBA" id="ARBA00022792"/>
    </source>
</evidence>
<evidence type="ECO:0000313" key="13">
    <source>
        <dbReference type="EMBL" id="EMR72921.1"/>
    </source>
</evidence>
<feature type="domain" description="Membrane insertase YidC/Oxa/ALB C-terminal" evidence="12">
    <location>
        <begin position="101"/>
        <end position="295"/>
    </location>
</feature>
<evidence type="ECO:0000256" key="11">
    <source>
        <dbReference type="SAM" id="Phobius"/>
    </source>
</evidence>
<feature type="transmembrane region" description="Helical" evidence="11">
    <location>
        <begin position="259"/>
        <end position="282"/>
    </location>
</feature>
<gene>
    <name evidence="13" type="ORF">UCREL1_22</name>
</gene>